<feature type="transmembrane region" description="Helical" evidence="1">
    <location>
        <begin position="676"/>
        <end position="696"/>
    </location>
</feature>
<dbReference type="Proteomes" id="UP001151760">
    <property type="component" value="Unassembled WGS sequence"/>
</dbReference>
<accession>A0ABQ5DZM4</accession>
<name>A0ABQ5DZM4_9ASTR</name>
<proteinExistence type="predicted"/>
<dbReference type="EMBL" id="BQNB010015746">
    <property type="protein sequence ID" value="GJT43633.1"/>
    <property type="molecule type" value="Genomic_DNA"/>
</dbReference>
<sequence length="865" mass="99212">MLGKTPNKVYDPFIKVRLGYQNPERLKKAITAQSKMYHGEMLQSTKLKIDSPDSEETLEDAEESRLKMRNKMVQLDYGKLNALYETFVPQKESSVEQTYLSIPSTSNICSESNEFKSDLQILKMPKESKMLKMFEIMGLAINDLRDRIDVTLLEDRKRRWMFDSENSLRVFYKTDKHELLENKIEKISSDSKDIQANLLKRIIILENDFKRSQAQSIDFELKIQHQKEKMACDVSWKSRLSKLSDENMLLKTQLDSVVQERENIKLEYQNVFNSIKATRAQHQQEVNKLIESISQKRYAYGYVHSKNQDLLMVISELKDKLKTFEKGKSVNIKVDKFVTLGKLLCVTPLSNNIAVQGVGSSNSVRRPKSKDTKLKNRVLKNTNAKSSSTHVWKVSSSVRIGSNKRETKNSNVCQSNTSILNTKNVNAVNDGSNIVCVSCGKDVFLLCHEKCVARYALFIDSWVKRALFTFPILAKSRNFGATLVVAKSRFSVAKTLTTTNKVSNASLIFPDSKKKLRLDIDGELERHTSTCYQRFTLCANPIVRLNDIQSQIQADSLLILQELRNIVLESHGLYMRHISSQVLGYLLHSIRVILIYTDVFFHSIPYKEPTNKMIKRMVNILKVKDKEEDTMIVFLIEACMYSESTTAAGAFNEKRVYFEAVVRQVLLIGRGCHDGFINAASIVGYYCFMVLLLFLLDTVDTAASKDEAPDLIINFINQVQRSLKAQILKIRTNNGTEFKNKKLRSFYVELDTRSSSSIIVEDSDAPQIVTSSEKPITQESSTSVLESHYDEQIQEDVTELNGNTILHSFKLPEFEEVESSLNYQDPSDMHEFHQQHRYTDKWTKNHPIKQVITDPSKPVQTRNRL</sequence>
<keyword evidence="3" id="KW-1185">Reference proteome</keyword>
<reference evidence="2" key="1">
    <citation type="journal article" date="2022" name="Int. J. Mol. Sci.">
        <title>Draft Genome of Tanacetum Coccineum: Genomic Comparison of Closely Related Tanacetum-Family Plants.</title>
        <authorList>
            <person name="Yamashiro T."/>
            <person name="Shiraishi A."/>
            <person name="Nakayama K."/>
            <person name="Satake H."/>
        </authorList>
    </citation>
    <scope>NUCLEOTIDE SEQUENCE</scope>
</reference>
<reference evidence="2" key="2">
    <citation type="submission" date="2022-01" db="EMBL/GenBank/DDBJ databases">
        <authorList>
            <person name="Yamashiro T."/>
            <person name="Shiraishi A."/>
            <person name="Satake H."/>
            <person name="Nakayama K."/>
        </authorList>
    </citation>
    <scope>NUCLEOTIDE SEQUENCE</scope>
</reference>
<gene>
    <name evidence="2" type="ORF">Tco_0952348</name>
</gene>
<evidence type="ECO:0000313" key="3">
    <source>
        <dbReference type="Proteomes" id="UP001151760"/>
    </source>
</evidence>
<keyword evidence="1" id="KW-1133">Transmembrane helix</keyword>
<protein>
    <submittedName>
        <fullName evidence="2">Uncharacterized protein</fullName>
    </submittedName>
</protein>
<evidence type="ECO:0000256" key="1">
    <source>
        <dbReference type="SAM" id="Phobius"/>
    </source>
</evidence>
<organism evidence="2 3">
    <name type="scientific">Tanacetum coccineum</name>
    <dbReference type="NCBI Taxonomy" id="301880"/>
    <lineage>
        <taxon>Eukaryota</taxon>
        <taxon>Viridiplantae</taxon>
        <taxon>Streptophyta</taxon>
        <taxon>Embryophyta</taxon>
        <taxon>Tracheophyta</taxon>
        <taxon>Spermatophyta</taxon>
        <taxon>Magnoliopsida</taxon>
        <taxon>eudicotyledons</taxon>
        <taxon>Gunneridae</taxon>
        <taxon>Pentapetalae</taxon>
        <taxon>asterids</taxon>
        <taxon>campanulids</taxon>
        <taxon>Asterales</taxon>
        <taxon>Asteraceae</taxon>
        <taxon>Asteroideae</taxon>
        <taxon>Anthemideae</taxon>
        <taxon>Anthemidinae</taxon>
        <taxon>Tanacetum</taxon>
    </lineage>
</organism>
<evidence type="ECO:0000313" key="2">
    <source>
        <dbReference type="EMBL" id="GJT43633.1"/>
    </source>
</evidence>
<comment type="caution">
    <text evidence="2">The sequence shown here is derived from an EMBL/GenBank/DDBJ whole genome shotgun (WGS) entry which is preliminary data.</text>
</comment>
<keyword evidence="1" id="KW-0812">Transmembrane</keyword>
<keyword evidence="1" id="KW-0472">Membrane</keyword>